<proteinExistence type="predicted"/>
<dbReference type="Gramene" id="evm.model.02.148">
    <property type="protein sequence ID" value="cds.evm.model.02.148"/>
    <property type="gene ID" value="evm.TU.02.148"/>
</dbReference>
<evidence type="ECO:0000313" key="1">
    <source>
        <dbReference type="EnsemblPlants" id="cds.evm.model.02.148"/>
    </source>
</evidence>
<dbReference type="EnsemblPlants" id="evm.model.02.148">
    <property type="protein sequence ID" value="cds.evm.model.02.148"/>
    <property type="gene ID" value="evm.TU.02.148"/>
</dbReference>
<sequence length="158" mass="17530">MDARHLKPTAHTTADATLTTLPIQQRLLFQNSLNSSLTVRLDRTNFLVWKSQGHSHGRGNPSIPRLLCQYADTGATNHIAQGMEHIESEIPYSGSDTLAVGNGKRLAISHVADNNVYLEFHSKYCFVKDKITGRVLLKGRLQNGLYTPSRNSFPSSKV</sequence>
<dbReference type="Proteomes" id="UP000596661">
    <property type="component" value="Chromosome 2"/>
</dbReference>
<reference evidence="1" key="2">
    <citation type="submission" date="2021-03" db="UniProtKB">
        <authorList>
            <consortium name="EnsemblPlants"/>
        </authorList>
    </citation>
    <scope>IDENTIFICATION</scope>
</reference>
<dbReference type="AlphaFoldDB" id="A0A803NTT3"/>
<reference evidence="1" key="1">
    <citation type="submission" date="2018-11" db="EMBL/GenBank/DDBJ databases">
        <authorList>
            <person name="Grassa J C."/>
        </authorList>
    </citation>
    <scope>NUCLEOTIDE SEQUENCE [LARGE SCALE GENOMIC DNA]</scope>
</reference>
<organism evidence="1 2">
    <name type="scientific">Cannabis sativa</name>
    <name type="common">Hemp</name>
    <name type="synonym">Marijuana</name>
    <dbReference type="NCBI Taxonomy" id="3483"/>
    <lineage>
        <taxon>Eukaryota</taxon>
        <taxon>Viridiplantae</taxon>
        <taxon>Streptophyta</taxon>
        <taxon>Embryophyta</taxon>
        <taxon>Tracheophyta</taxon>
        <taxon>Spermatophyta</taxon>
        <taxon>Magnoliopsida</taxon>
        <taxon>eudicotyledons</taxon>
        <taxon>Gunneridae</taxon>
        <taxon>Pentapetalae</taxon>
        <taxon>rosids</taxon>
        <taxon>fabids</taxon>
        <taxon>Rosales</taxon>
        <taxon>Cannabaceae</taxon>
        <taxon>Cannabis</taxon>
    </lineage>
</organism>
<evidence type="ECO:0000313" key="2">
    <source>
        <dbReference type="Proteomes" id="UP000596661"/>
    </source>
</evidence>
<dbReference type="EMBL" id="UZAU01000089">
    <property type="status" value="NOT_ANNOTATED_CDS"/>
    <property type="molecule type" value="Genomic_DNA"/>
</dbReference>
<name>A0A803NTT3_CANSA</name>
<accession>A0A803NTT3</accession>
<protein>
    <submittedName>
        <fullName evidence="1">Uncharacterized protein</fullName>
    </submittedName>
</protein>
<keyword evidence="2" id="KW-1185">Reference proteome</keyword>